<dbReference type="Proteomes" id="UP000467240">
    <property type="component" value="Unassembled WGS sequence"/>
</dbReference>
<dbReference type="GO" id="GO:0003677">
    <property type="term" value="F:DNA binding"/>
    <property type="evidence" value="ECO:0007669"/>
    <property type="project" value="UniProtKB-KW"/>
</dbReference>
<dbReference type="Gene3D" id="3.10.560.10">
    <property type="entry name" value="Outer membrane lipoprotein wza domain like"/>
    <property type="match status" value="1"/>
</dbReference>
<protein>
    <submittedName>
        <fullName evidence="3">ComEA family DNA-binding protein</fullName>
    </submittedName>
</protein>
<proteinExistence type="predicted"/>
<evidence type="ECO:0000313" key="3">
    <source>
        <dbReference type="EMBL" id="KAB1656364.1"/>
    </source>
</evidence>
<feature type="transmembrane region" description="Helical" evidence="1">
    <location>
        <begin position="12"/>
        <end position="34"/>
    </location>
</feature>
<comment type="caution">
    <text evidence="3">The sequence shown here is derived from an EMBL/GenBank/DDBJ whole genome shotgun (WGS) entry which is preliminary data.</text>
</comment>
<dbReference type="EMBL" id="WBJZ01000012">
    <property type="protein sequence ID" value="KAB1656364.1"/>
    <property type="molecule type" value="Genomic_DNA"/>
</dbReference>
<keyword evidence="3" id="KW-0238">DNA-binding</keyword>
<dbReference type="NCBIfam" id="TIGR00426">
    <property type="entry name" value="competence protein ComEA helix-hairpin-helix repeat region"/>
    <property type="match status" value="1"/>
</dbReference>
<dbReference type="GO" id="GO:0015628">
    <property type="term" value="P:protein secretion by the type II secretion system"/>
    <property type="evidence" value="ECO:0007669"/>
    <property type="project" value="TreeGrafter"/>
</dbReference>
<gene>
    <name evidence="3" type="ORF">F8O01_10560</name>
</gene>
<evidence type="ECO:0000259" key="2">
    <source>
        <dbReference type="SMART" id="SM00278"/>
    </source>
</evidence>
<accession>A0A7J5BQR5</accession>
<dbReference type="InterPro" id="IPR003583">
    <property type="entry name" value="Hlx-hairpin-Hlx_DNA-bd_motif"/>
</dbReference>
<reference evidence="3 4" key="1">
    <citation type="submission" date="2019-09" db="EMBL/GenBank/DDBJ databases">
        <title>Phylogeny of genus Pseudoclavibacter and closely related genus.</title>
        <authorList>
            <person name="Li Y."/>
        </authorList>
    </citation>
    <scope>NUCLEOTIDE SEQUENCE [LARGE SCALE GENOMIC DNA]</scope>
    <source>
        <strain evidence="3 4">DSM 23821</strain>
    </source>
</reference>
<dbReference type="InterPro" id="IPR010994">
    <property type="entry name" value="RuvA_2-like"/>
</dbReference>
<keyword evidence="1" id="KW-1133">Transmembrane helix</keyword>
<dbReference type="PANTHER" id="PTHR21180:SF32">
    <property type="entry name" value="ENDONUCLEASE_EXONUCLEASE_PHOSPHATASE FAMILY DOMAIN-CONTAINING PROTEIN 1"/>
    <property type="match status" value="1"/>
</dbReference>
<keyword evidence="1" id="KW-0812">Transmembrane</keyword>
<dbReference type="PANTHER" id="PTHR21180">
    <property type="entry name" value="ENDONUCLEASE/EXONUCLEASE/PHOSPHATASE FAMILY DOMAIN-CONTAINING PROTEIN 1"/>
    <property type="match status" value="1"/>
</dbReference>
<sequence>MLGPDRGPRWRVGVGAAVVLVLVALAATVLLTALRPGTTSVVEPMTTAAGESPVEAAPADGTANAEPSVTASASLIVHVSGAVLAPGVHELADGSRVLDAVQAAGGFAEGADEQALNLARPIVDGEQIRVPVLGEAAPPEHAAPDGATSLVNLNTASSDELQELPGVGEAIAGRIIAYREEHGGFTSVDELLQVSGIGEATFAELEALVTV</sequence>
<name>A0A7J5BQR5_9MICO</name>
<dbReference type="AlphaFoldDB" id="A0A7J5BQR5"/>
<dbReference type="OrthoDB" id="9758724at2"/>
<dbReference type="InterPro" id="IPR004509">
    <property type="entry name" value="Competence_ComEA_HhH"/>
</dbReference>
<dbReference type="InterPro" id="IPR019554">
    <property type="entry name" value="Soluble_ligand-bd"/>
</dbReference>
<dbReference type="SMART" id="SM00278">
    <property type="entry name" value="HhH1"/>
    <property type="match status" value="2"/>
</dbReference>
<dbReference type="Pfam" id="PF12836">
    <property type="entry name" value="HHH_3"/>
    <property type="match status" value="1"/>
</dbReference>
<evidence type="ECO:0000256" key="1">
    <source>
        <dbReference type="SAM" id="Phobius"/>
    </source>
</evidence>
<dbReference type="GO" id="GO:0015627">
    <property type="term" value="C:type II protein secretion system complex"/>
    <property type="evidence" value="ECO:0007669"/>
    <property type="project" value="TreeGrafter"/>
</dbReference>
<dbReference type="Gene3D" id="1.10.150.280">
    <property type="entry name" value="AF1531-like domain"/>
    <property type="match status" value="1"/>
</dbReference>
<dbReference type="Pfam" id="PF10531">
    <property type="entry name" value="SLBB"/>
    <property type="match status" value="1"/>
</dbReference>
<dbReference type="GO" id="GO:0006281">
    <property type="term" value="P:DNA repair"/>
    <property type="evidence" value="ECO:0007669"/>
    <property type="project" value="InterPro"/>
</dbReference>
<feature type="domain" description="Helix-hairpin-helix DNA-binding motif class 1" evidence="2">
    <location>
        <begin position="159"/>
        <end position="178"/>
    </location>
</feature>
<feature type="domain" description="Helix-hairpin-helix DNA-binding motif class 1" evidence="2">
    <location>
        <begin position="189"/>
        <end position="208"/>
    </location>
</feature>
<evidence type="ECO:0000313" key="4">
    <source>
        <dbReference type="Proteomes" id="UP000467240"/>
    </source>
</evidence>
<dbReference type="SUPFAM" id="SSF47781">
    <property type="entry name" value="RuvA domain 2-like"/>
    <property type="match status" value="1"/>
</dbReference>
<keyword evidence="4" id="KW-1185">Reference proteome</keyword>
<dbReference type="InterPro" id="IPR051675">
    <property type="entry name" value="Endo/Exo/Phosphatase_dom_1"/>
</dbReference>
<organism evidence="3 4">
    <name type="scientific">Pseudoclavibacter chungangensis</name>
    <dbReference type="NCBI Taxonomy" id="587635"/>
    <lineage>
        <taxon>Bacteria</taxon>
        <taxon>Bacillati</taxon>
        <taxon>Actinomycetota</taxon>
        <taxon>Actinomycetes</taxon>
        <taxon>Micrococcales</taxon>
        <taxon>Microbacteriaceae</taxon>
        <taxon>Pseudoclavibacter</taxon>
    </lineage>
</organism>
<keyword evidence="1" id="KW-0472">Membrane</keyword>